<dbReference type="PATRIC" id="fig|1111454.3.peg.1230"/>
<dbReference type="EMBL" id="AWXA01000034">
    <property type="protein sequence ID" value="ERT59660.1"/>
    <property type="molecule type" value="Genomic_DNA"/>
</dbReference>
<keyword evidence="3" id="KW-1185">Reference proteome</keyword>
<protein>
    <submittedName>
        <fullName evidence="2">HicB family protein</fullName>
    </submittedName>
</protein>
<dbReference type="Gene3D" id="1.10.1220.10">
    <property type="entry name" value="Met repressor-like"/>
    <property type="match status" value="1"/>
</dbReference>
<organism evidence="2 3">
    <name type="scientific">Megasphaera vaginalis</name>
    <name type="common">ex Srinivasan et al. 2021</name>
    <dbReference type="NCBI Taxonomy" id="1111454"/>
    <lineage>
        <taxon>Bacteria</taxon>
        <taxon>Bacillati</taxon>
        <taxon>Bacillota</taxon>
        <taxon>Negativicutes</taxon>
        <taxon>Veillonellales</taxon>
        <taxon>Veillonellaceae</taxon>
        <taxon>Megasphaera</taxon>
    </lineage>
</organism>
<dbReference type="GO" id="GO:0006355">
    <property type="term" value="P:regulation of DNA-templated transcription"/>
    <property type="evidence" value="ECO:0007669"/>
    <property type="project" value="InterPro"/>
</dbReference>
<dbReference type="AlphaFoldDB" id="U7UK15"/>
<dbReference type="InterPro" id="IPR010985">
    <property type="entry name" value="Ribbon_hlx_hlx"/>
</dbReference>
<name>U7UK15_9FIRM</name>
<sequence length="64" mass="7349">MEDKEKEPCGNRVRMTGKKQITLRLPDELYEALRAEAKKTGISVNELILIKINPLEANFLDHEP</sequence>
<accession>U7UK15</accession>
<evidence type="ECO:0000259" key="1">
    <source>
        <dbReference type="Pfam" id="PF01402"/>
    </source>
</evidence>
<reference evidence="2 3" key="1">
    <citation type="submission" date="2013-09" db="EMBL/GenBank/DDBJ databases">
        <authorList>
            <person name="Durkin A.S."/>
            <person name="Haft D.R."/>
            <person name="McCorrison J."/>
            <person name="Torralba M."/>
            <person name="Gillis M."/>
            <person name="Haft D.H."/>
            <person name="Methe B."/>
            <person name="Sutton G."/>
            <person name="Nelson K.E."/>
        </authorList>
    </citation>
    <scope>NUCLEOTIDE SEQUENCE [LARGE SCALE GENOMIC DNA]</scope>
    <source>
        <strain evidence="2 3">BV3C16-1</strain>
    </source>
</reference>
<evidence type="ECO:0000313" key="2">
    <source>
        <dbReference type="EMBL" id="ERT59660.1"/>
    </source>
</evidence>
<comment type="caution">
    <text evidence="2">The sequence shown here is derived from an EMBL/GenBank/DDBJ whole genome shotgun (WGS) entry which is preliminary data.</text>
</comment>
<gene>
    <name evidence="2" type="ORF">HMPREF1250_0783</name>
</gene>
<dbReference type="RefSeq" id="WP_023053714.1">
    <property type="nucleotide sequence ID" value="NZ_AWXA01000034.1"/>
</dbReference>
<feature type="domain" description="Ribbon-helix-helix protein CopG" evidence="1">
    <location>
        <begin position="19"/>
        <end position="48"/>
    </location>
</feature>
<proteinExistence type="predicted"/>
<dbReference type="InterPro" id="IPR002145">
    <property type="entry name" value="CopG"/>
</dbReference>
<dbReference type="Proteomes" id="UP000017090">
    <property type="component" value="Unassembled WGS sequence"/>
</dbReference>
<dbReference type="InterPro" id="IPR013321">
    <property type="entry name" value="Arc_rbn_hlx_hlx"/>
</dbReference>
<evidence type="ECO:0000313" key="3">
    <source>
        <dbReference type="Proteomes" id="UP000017090"/>
    </source>
</evidence>
<dbReference type="Pfam" id="PF01402">
    <property type="entry name" value="RHH_1"/>
    <property type="match status" value="1"/>
</dbReference>
<dbReference type="SUPFAM" id="SSF47598">
    <property type="entry name" value="Ribbon-helix-helix"/>
    <property type="match status" value="1"/>
</dbReference>